<dbReference type="InterPro" id="IPR049577">
    <property type="entry name" value="GMPP_N"/>
</dbReference>
<organism evidence="9 10">
    <name type="scientific">Clostridium disporicum</name>
    <dbReference type="NCBI Taxonomy" id="84024"/>
    <lineage>
        <taxon>Bacteria</taxon>
        <taxon>Bacillati</taxon>
        <taxon>Bacillota</taxon>
        <taxon>Clostridia</taxon>
        <taxon>Eubacteriales</taxon>
        <taxon>Clostridiaceae</taxon>
        <taxon>Clostridium</taxon>
    </lineage>
</organism>
<dbReference type="Gene3D" id="3.90.550.10">
    <property type="entry name" value="Spore Coat Polysaccharide Biosynthesis Protein SpsA, Chain A"/>
    <property type="match status" value="1"/>
</dbReference>
<name>A0A174F158_9CLOT</name>
<keyword evidence="4 9" id="KW-0548">Nucleotidyltransferase</keyword>
<keyword evidence="3 9" id="KW-0808">Transferase</keyword>
<dbReference type="InterPro" id="IPR029044">
    <property type="entry name" value="Nucleotide-diphossugar_trans"/>
</dbReference>
<evidence type="ECO:0000313" key="9">
    <source>
        <dbReference type="EMBL" id="CUO42648.1"/>
    </source>
</evidence>
<evidence type="ECO:0000256" key="3">
    <source>
        <dbReference type="ARBA" id="ARBA00022679"/>
    </source>
</evidence>
<proteinExistence type="inferred from homology"/>
<evidence type="ECO:0000256" key="6">
    <source>
        <dbReference type="ARBA" id="ARBA00023134"/>
    </source>
</evidence>
<dbReference type="Proteomes" id="UP000095594">
    <property type="component" value="Unassembled WGS sequence"/>
</dbReference>
<comment type="similarity">
    <text evidence="1">Belongs to the mannose-6-phosphate isomerase type 2 family.</text>
</comment>
<dbReference type="FunFam" id="3.90.550.10:FF:000046">
    <property type="entry name" value="Mannose-1-phosphate guanylyltransferase (GDP)"/>
    <property type="match status" value="1"/>
</dbReference>
<dbReference type="EMBL" id="CYZX01000009">
    <property type="protein sequence ID" value="CUO42648.1"/>
    <property type="molecule type" value="Genomic_DNA"/>
</dbReference>
<comment type="catalytic activity">
    <reaction evidence="7">
        <text>alpha-D-mannose 1-phosphate + GTP + H(+) = GDP-alpha-D-mannose + diphosphate</text>
        <dbReference type="Rhea" id="RHEA:15229"/>
        <dbReference type="ChEBI" id="CHEBI:15378"/>
        <dbReference type="ChEBI" id="CHEBI:33019"/>
        <dbReference type="ChEBI" id="CHEBI:37565"/>
        <dbReference type="ChEBI" id="CHEBI:57527"/>
        <dbReference type="ChEBI" id="CHEBI:58409"/>
        <dbReference type="EC" id="2.7.7.13"/>
    </reaction>
</comment>
<evidence type="ECO:0000256" key="1">
    <source>
        <dbReference type="ARBA" id="ARBA00006115"/>
    </source>
</evidence>
<dbReference type="SUPFAM" id="SSF53448">
    <property type="entry name" value="Nucleotide-diphospho-sugar transferases"/>
    <property type="match status" value="1"/>
</dbReference>
<dbReference type="CDD" id="cd02509">
    <property type="entry name" value="GDP-M1P_Guanylyltransferase"/>
    <property type="match status" value="1"/>
</dbReference>
<dbReference type="GO" id="GO:0009298">
    <property type="term" value="P:GDP-mannose biosynthetic process"/>
    <property type="evidence" value="ECO:0007669"/>
    <property type="project" value="TreeGrafter"/>
</dbReference>
<dbReference type="AlphaFoldDB" id="A0A174F158"/>
<evidence type="ECO:0000256" key="2">
    <source>
        <dbReference type="ARBA" id="ARBA00012387"/>
    </source>
</evidence>
<reference evidence="9 10" key="1">
    <citation type="submission" date="2015-09" db="EMBL/GenBank/DDBJ databases">
        <authorList>
            <consortium name="Pathogen Informatics"/>
        </authorList>
    </citation>
    <scope>NUCLEOTIDE SEQUENCE [LARGE SCALE GENOMIC DNA]</scope>
    <source>
        <strain evidence="9 10">2789STDY5834856</strain>
    </source>
</reference>
<gene>
    <name evidence="9" type="primary">algA_1</name>
    <name evidence="9" type="ORF">ERS852471_01542</name>
</gene>
<dbReference type="EC" id="2.7.7.13" evidence="2"/>
<evidence type="ECO:0000256" key="4">
    <source>
        <dbReference type="ARBA" id="ARBA00022695"/>
    </source>
</evidence>
<dbReference type="PANTHER" id="PTHR46390:SF1">
    <property type="entry name" value="MANNOSE-1-PHOSPHATE GUANYLYLTRANSFERASE"/>
    <property type="match status" value="1"/>
</dbReference>
<dbReference type="GO" id="GO:0004475">
    <property type="term" value="F:mannose-1-phosphate guanylyltransferase (GTP) activity"/>
    <property type="evidence" value="ECO:0007669"/>
    <property type="project" value="UniProtKB-EC"/>
</dbReference>
<keyword evidence="5" id="KW-0547">Nucleotide-binding</keyword>
<evidence type="ECO:0000313" key="10">
    <source>
        <dbReference type="Proteomes" id="UP000095594"/>
    </source>
</evidence>
<dbReference type="OrthoDB" id="9806359at2"/>
<dbReference type="InterPro" id="IPR005835">
    <property type="entry name" value="NTP_transferase_dom"/>
</dbReference>
<sequence length="344" mass="40119">MLCALIMAGGKGTRFWPLSTEEKPKQFLNLVGERTMIQMTVDRIIPIIPIERIFVCTGDKYTDYIKEQLPNLPDRNIIIEPEGRNTAPCIAVSSIIIERYYNDSSILVLPADHLIEKEEEFREIILKANKFIENNHESIVTLGIKPTRAETGYGYIKFQNDDKSEILKVDKFVEKPNKQLATEYLKEGVYLWNSGMFLWKSKHIIEEIKKYIPNTYEALSALSYIEKSKIREYINNNYRKTDNISIDYAVLEKAKNIYVIPSDICWDDIGTWEAVERYKEKDVDNNIISNNVRIIESKSNMIVNNQKKIILIGIEDIMALETEDEIFIVNKKYMDNLRDFQNHI</sequence>
<accession>A0A174F158</accession>
<dbReference type="RefSeq" id="WP_055265314.1">
    <property type="nucleotide sequence ID" value="NZ_CABIXQ010000009.1"/>
</dbReference>
<dbReference type="Pfam" id="PF00483">
    <property type="entry name" value="NTP_transferase"/>
    <property type="match status" value="1"/>
</dbReference>
<dbReference type="GO" id="GO:0005525">
    <property type="term" value="F:GTP binding"/>
    <property type="evidence" value="ECO:0007669"/>
    <property type="project" value="UniProtKB-KW"/>
</dbReference>
<protein>
    <recommendedName>
        <fullName evidence="2">mannose-1-phosphate guanylyltransferase</fullName>
        <ecNumber evidence="2">2.7.7.13</ecNumber>
    </recommendedName>
</protein>
<dbReference type="PANTHER" id="PTHR46390">
    <property type="entry name" value="MANNOSE-1-PHOSPHATE GUANYLYLTRANSFERASE"/>
    <property type="match status" value="1"/>
</dbReference>
<evidence type="ECO:0000256" key="7">
    <source>
        <dbReference type="ARBA" id="ARBA00047343"/>
    </source>
</evidence>
<dbReference type="SUPFAM" id="SSF159283">
    <property type="entry name" value="Guanosine diphospho-D-mannose pyrophosphorylase/mannose-6-phosphate isomerase linker domain"/>
    <property type="match status" value="1"/>
</dbReference>
<evidence type="ECO:0000256" key="5">
    <source>
        <dbReference type="ARBA" id="ARBA00022741"/>
    </source>
</evidence>
<dbReference type="InterPro" id="IPR051161">
    <property type="entry name" value="Mannose-6P_isomerase_type2"/>
</dbReference>
<evidence type="ECO:0000259" key="8">
    <source>
        <dbReference type="Pfam" id="PF00483"/>
    </source>
</evidence>
<keyword evidence="6" id="KW-0342">GTP-binding</keyword>
<feature type="domain" description="Nucleotidyl transferase" evidence="8">
    <location>
        <begin position="4"/>
        <end position="281"/>
    </location>
</feature>